<protein>
    <recommendedName>
        <fullName evidence="5">Secreted protein</fullName>
    </recommendedName>
</protein>
<keyword evidence="4" id="KW-1185">Reference proteome</keyword>
<dbReference type="EMBL" id="JASNQZ010000006">
    <property type="protein sequence ID" value="KAL0955519.1"/>
    <property type="molecule type" value="Genomic_DNA"/>
</dbReference>
<feature type="signal peptide" evidence="2">
    <location>
        <begin position="1"/>
        <end position="19"/>
    </location>
</feature>
<evidence type="ECO:0000256" key="1">
    <source>
        <dbReference type="SAM" id="MobiDB-lite"/>
    </source>
</evidence>
<evidence type="ECO:0000313" key="4">
    <source>
        <dbReference type="Proteomes" id="UP001556367"/>
    </source>
</evidence>
<keyword evidence="2" id="KW-0732">Signal</keyword>
<feature type="compositionally biased region" description="Polar residues" evidence="1">
    <location>
        <begin position="89"/>
        <end position="99"/>
    </location>
</feature>
<reference evidence="4" key="1">
    <citation type="submission" date="2024-06" db="EMBL/GenBank/DDBJ databases">
        <title>Multi-omics analyses provide insights into the biosynthesis of the anticancer antibiotic pleurotin in Hohenbuehelia grisea.</title>
        <authorList>
            <person name="Weaver J.A."/>
            <person name="Alberti F."/>
        </authorList>
    </citation>
    <scope>NUCLEOTIDE SEQUENCE [LARGE SCALE GENOMIC DNA]</scope>
    <source>
        <strain evidence="4">T-177</strain>
    </source>
</reference>
<comment type="caution">
    <text evidence="3">The sequence shown here is derived from an EMBL/GenBank/DDBJ whole genome shotgun (WGS) entry which is preliminary data.</text>
</comment>
<accession>A0ABR3JIE2</accession>
<feature type="chain" id="PRO_5047325632" description="Secreted protein" evidence="2">
    <location>
        <begin position="20"/>
        <end position="125"/>
    </location>
</feature>
<evidence type="ECO:0000256" key="2">
    <source>
        <dbReference type="SAM" id="SignalP"/>
    </source>
</evidence>
<gene>
    <name evidence="3" type="ORF">HGRIS_001757</name>
</gene>
<organism evidence="3 4">
    <name type="scientific">Hohenbuehelia grisea</name>
    <dbReference type="NCBI Taxonomy" id="104357"/>
    <lineage>
        <taxon>Eukaryota</taxon>
        <taxon>Fungi</taxon>
        <taxon>Dikarya</taxon>
        <taxon>Basidiomycota</taxon>
        <taxon>Agaricomycotina</taxon>
        <taxon>Agaricomycetes</taxon>
        <taxon>Agaricomycetidae</taxon>
        <taxon>Agaricales</taxon>
        <taxon>Pleurotineae</taxon>
        <taxon>Pleurotaceae</taxon>
        <taxon>Hohenbuehelia</taxon>
    </lineage>
</organism>
<name>A0ABR3JIE2_9AGAR</name>
<proteinExistence type="predicted"/>
<evidence type="ECO:0008006" key="5">
    <source>
        <dbReference type="Google" id="ProtNLM"/>
    </source>
</evidence>
<feature type="region of interest" description="Disordered" evidence="1">
    <location>
        <begin position="42"/>
        <end position="125"/>
    </location>
</feature>
<sequence length="125" mass="13569">MYDLFTACCLCCACTSLFGDTHCCASFCSGFRPKYTGDQEVNDREADLFHSSQPAPKSSMELKSSVSTSPPPESHQTKHESASEDTPDAANQGSPQSRQLDMGQPKPSHSKQPSVPRGPMPWEDA</sequence>
<evidence type="ECO:0000313" key="3">
    <source>
        <dbReference type="EMBL" id="KAL0955519.1"/>
    </source>
</evidence>
<feature type="compositionally biased region" description="Polar residues" evidence="1">
    <location>
        <begin position="50"/>
        <end position="68"/>
    </location>
</feature>
<dbReference type="Proteomes" id="UP001556367">
    <property type="component" value="Unassembled WGS sequence"/>
</dbReference>